<gene>
    <name evidence="3" type="ORF">KME25_23015</name>
</gene>
<organism evidence="3 4">
    <name type="scientific">Symplocastrum torsivum CPER-KK1</name>
    <dbReference type="NCBI Taxonomy" id="450513"/>
    <lineage>
        <taxon>Bacteria</taxon>
        <taxon>Bacillati</taxon>
        <taxon>Cyanobacteriota</taxon>
        <taxon>Cyanophyceae</taxon>
        <taxon>Oscillatoriophycideae</taxon>
        <taxon>Oscillatoriales</taxon>
        <taxon>Microcoleaceae</taxon>
        <taxon>Symplocastrum</taxon>
    </lineage>
</organism>
<reference evidence="3" key="1">
    <citation type="submission" date="2021-05" db="EMBL/GenBank/DDBJ databases">
        <authorList>
            <person name="Pietrasiak N."/>
            <person name="Ward R."/>
            <person name="Stajich J.E."/>
            <person name="Kurbessoian T."/>
        </authorList>
    </citation>
    <scope>NUCLEOTIDE SEQUENCE</scope>
    <source>
        <strain evidence="3">CPER-KK1</strain>
    </source>
</reference>
<comment type="caution">
    <text evidence="3">The sequence shown here is derived from an EMBL/GenBank/DDBJ whole genome shotgun (WGS) entry which is preliminary data.</text>
</comment>
<accession>A0A951PP89</accession>
<keyword evidence="2" id="KW-0732">Signal</keyword>
<name>A0A951PP89_9CYAN</name>
<sequence>MRIEMVVTTAVLFAITLAAPAKARSPVHAAQLLENKQCQKCDWSGADVKDARQERREQRQQLQEARQEVIEQRQQLQDIPQDAPQERIEQRQQLQEARQEVIQQRQQLQEAHQEVIQQRQQPLDIPQETRQELTEQRQQLQEARQERTEQRQQLQDIPQDARQELTEQRQQLQEAHQEVIEQRQQLQDVRQDARTEVIEQRQQRQAVRSYWEPADWQYQNRQYVYPDVRLHWEPEDWQHFYPTVTGSPASTVSSIRVDFVSLTNDQVTVLIEGVNGKQELAFNGSQTKQTIHLSPGVHKLWFKNTQGSSWMSGTLNLGLTNMIQIRFNKDQRLVQVGNDLFSWNEDRHFSNESID</sequence>
<evidence type="ECO:0000313" key="3">
    <source>
        <dbReference type="EMBL" id="MBW4547282.1"/>
    </source>
</evidence>
<dbReference type="Proteomes" id="UP000753908">
    <property type="component" value="Unassembled WGS sequence"/>
</dbReference>
<dbReference type="AlphaFoldDB" id="A0A951PP89"/>
<protein>
    <submittedName>
        <fullName evidence="3">Uncharacterized protein</fullName>
    </submittedName>
</protein>
<reference evidence="3" key="2">
    <citation type="journal article" date="2022" name="Microbiol. Resour. Announc.">
        <title>Metagenome Sequencing to Explore Phylogenomics of Terrestrial Cyanobacteria.</title>
        <authorList>
            <person name="Ward R.D."/>
            <person name="Stajich J.E."/>
            <person name="Johansen J.R."/>
            <person name="Huntemann M."/>
            <person name="Clum A."/>
            <person name="Foster B."/>
            <person name="Foster B."/>
            <person name="Roux S."/>
            <person name="Palaniappan K."/>
            <person name="Varghese N."/>
            <person name="Mukherjee S."/>
            <person name="Reddy T.B.K."/>
            <person name="Daum C."/>
            <person name="Copeland A."/>
            <person name="Chen I.A."/>
            <person name="Ivanova N.N."/>
            <person name="Kyrpides N.C."/>
            <person name="Shapiro N."/>
            <person name="Eloe-Fadrosh E.A."/>
            <person name="Pietrasiak N."/>
        </authorList>
    </citation>
    <scope>NUCLEOTIDE SEQUENCE</scope>
    <source>
        <strain evidence="3">CPER-KK1</strain>
    </source>
</reference>
<feature type="chain" id="PRO_5037554405" evidence="2">
    <location>
        <begin position="24"/>
        <end position="355"/>
    </location>
</feature>
<dbReference type="EMBL" id="JAHHIF010000038">
    <property type="protein sequence ID" value="MBW4547282.1"/>
    <property type="molecule type" value="Genomic_DNA"/>
</dbReference>
<feature type="coiled-coil region" evidence="1">
    <location>
        <begin position="48"/>
        <end position="203"/>
    </location>
</feature>
<evidence type="ECO:0000256" key="2">
    <source>
        <dbReference type="SAM" id="SignalP"/>
    </source>
</evidence>
<proteinExistence type="predicted"/>
<evidence type="ECO:0000256" key="1">
    <source>
        <dbReference type="SAM" id="Coils"/>
    </source>
</evidence>
<feature type="signal peptide" evidence="2">
    <location>
        <begin position="1"/>
        <end position="23"/>
    </location>
</feature>
<keyword evidence="1" id="KW-0175">Coiled coil</keyword>
<evidence type="ECO:0000313" key="4">
    <source>
        <dbReference type="Proteomes" id="UP000753908"/>
    </source>
</evidence>